<reference evidence="1 2" key="1">
    <citation type="journal article" date="2015" name="Nature">
        <title>rRNA introns, odd ribosomes, and small enigmatic genomes across a large radiation of phyla.</title>
        <authorList>
            <person name="Brown C.T."/>
            <person name="Hug L.A."/>
            <person name="Thomas B.C."/>
            <person name="Sharon I."/>
            <person name="Castelle C.J."/>
            <person name="Singh A."/>
            <person name="Wilkins M.J."/>
            <person name="Williams K.H."/>
            <person name="Banfield J.F."/>
        </authorList>
    </citation>
    <scope>NUCLEOTIDE SEQUENCE [LARGE SCALE GENOMIC DNA]</scope>
</reference>
<comment type="caution">
    <text evidence="1">The sequence shown here is derived from an EMBL/GenBank/DDBJ whole genome shotgun (WGS) entry which is preliminary data.</text>
</comment>
<gene>
    <name evidence="1" type="ORF">UT23_C0007G0051</name>
</gene>
<organism evidence="1 2">
    <name type="scientific">Candidatus Woesebacteria bacterium GW2011_GWA1_39_12</name>
    <dbReference type="NCBI Taxonomy" id="1618549"/>
    <lineage>
        <taxon>Bacteria</taxon>
        <taxon>Candidatus Woeseibacteriota</taxon>
    </lineage>
</organism>
<proteinExistence type="predicted"/>
<protein>
    <submittedName>
        <fullName evidence="1">Uncharacterized protein</fullName>
    </submittedName>
</protein>
<dbReference type="EMBL" id="LBWA01000007">
    <property type="protein sequence ID" value="KKQ97913.1"/>
    <property type="molecule type" value="Genomic_DNA"/>
</dbReference>
<name>A0A0G0M164_9BACT</name>
<sequence length="66" mass="7680">MVKGERSLLLTFTSRLLPILHNKLPPNGSSVMNCTKMKQPAQYYFEQMYKLAESSKFTLPLFFNCF</sequence>
<accession>A0A0G0M164</accession>
<dbReference type="Proteomes" id="UP000034325">
    <property type="component" value="Unassembled WGS sequence"/>
</dbReference>
<evidence type="ECO:0000313" key="1">
    <source>
        <dbReference type="EMBL" id="KKQ97913.1"/>
    </source>
</evidence>
<evidence type="ECO:0000313" key="2">
    <source>
        <dbReference type="Proteomes" id="UP000034325"/>
    </source>
</evidence>
<dbReference type="AlphaFoldDB" id="A0A0G0M164"/>